<keyword evidence="2" id="KW-1185">Reference proteome</keyword>
<evidence type="ECO:0008006" key="3">
    <source>
        <dbReference type="Google" id="ProtNLM"/>
    </source>
</evidence>
<proteinExistence type="predicted"/>
<dbReference type="eggNOG" id="COG1621">
    <property type="taxonomic scope" value="Bacteria"/>
</dbReference>
<organism evidence="1 2">
    <name type="scientific">Cyclobacterium marinum (strain ATCC 25205 / DSM 745 / LMG 13164 / NCIMB 1802)</name>
    <name type="common">Flectobacillus marinus</name>
    <dbReference type="NCBI Taxonomy" id="880070"/>
    <lineage>
        <taxon>Bacteria</taxon>
        <taxon>Pseudomonadati</taxon>
        <taxon>Bacteroidota</taxon>
        <taxon>Cytophagia</taxon>
        <taxon>Cytophagales</taxon>
        <taxon>Cyclobacteriaceae</taxon>
        <taxon>Cyclobacterium</taxon>
    </lineage>
</organism>
<dbReference type="KEGG" id="cmr:Cycma_0173"/>
<dbReference type="AlphaFoldDB" id="G0J1V0"/>
<dbReference type="RefSeq" id="WP_014018255.1">
    <property type="nucleotide sequence ID" value="NC_015914.1"/>
</dbReference>
<evidence type="ECO:0000313" key="2">
    <source>
        <dbReference type="Proteomes" id="UP000001635"/>
    </source>
</evidence>
<dbReference type="InterPro" id="IPR036278">
    <property type="entry name" value="Sialidase_sf"/>
</dbReference>
<protein>
    <recommendedName>
        <fullName evidence="3">Exo-alpha-sialidase</fullName>
    </recommendedName>
</protein>
<dbReference type="HOGENOM" id="CLU_794309_0_0_10"/>
<dbReference type="STRING" id="880070.Cycma_0173"/>
<dbReference type="Gene3D" id="2.120.10.10">
    <property type="match status" value="1"/>
</dbReference>
<accession>G0J1V0</accession>
<evidence type="ECO:0000313" key="1">
    <source>
        <dbReference type="EMBL" id="AEL23956.1"/>
    </source>
</evidence>
<gene>
    <name evidence="1" type="ordered locus">Cycma_0173</name>
</gene>
<dbReference type="Proteomes" id="UP000001635">
    <property type="component" value="Chromosome"/>
</dbReference>
<reference evidence="2" key="1">
    <citation type="submission" date="2011-07" db="EMBL/GenBank/DDBJ databases">
        <title>The complete genome of Cyclobacterium marinum DSM 745.</title>
        <authorList>
            <person name="Lucas S."/>
            <person name="Han J."/>
            <person name="Lapidus A."/>
            <person name="Bruce D."/>
            <person name="Goodwin L."/>
            <person name="Pitluck S."/>
            <person name="Peters L."/>
            <person name="Kyrpides N."/>
            <person name="Mavromatis K."/>
            <person name="Ivanova N."/>
            <person name="Ovchinnikova G."/>
            <person name="Chertkov O."/>
            <person name="Detter J.C."/>
            <person name="Tapia R."/>
            <person name="Han C."/>
            <person name="Land M."/>
            <person name="Hauser L."/>
            <person name="Markowitz V."/>
            <person name="Cheng J.-F."/>
            <person name="Hugenholtz P."/>
            <person name="Woyke T."/>
            <person name="Wu D."/>
            <person name="Tindall B."/>
            <person name="Schuetze A."/>
            <person name="Brambilla E."/>
            <person name="Klenk H.-P."/>
            <person name="Eisen J.A."/>
        </authorList>
    </citation>
    <scope>NUCLEOTIDE SEQUENCE [LARGE SCALE GENOMIC DNA]</scope>
    <source>
        <strain evidence="2">ATCC 25205 / DSM 745 / LMG 13164 / NCIMB 1802</strain>
    </source>
</reference>
<sequence>MKTCFLFLLMCVLQLTYGFSEEIMKDSLEVDKIWDKAPHNAFPDMIRFKGDFYVALREGNNHMPDKSGVVRILKSKNGKSWKSVGLLEEEDRDVREARLSVTPQGKIMVITAVGVYDEGYTVLYPMVSFSDTKGGNFTSLKRVNMDMEPNLDWMWRVTWHNNVGYGIVYRNYNAEKEVHLLKTTDGINFNHVAQLPIDGGPNESTIRFDDKGKMYVLVRREDDDKMGVLAKSNYPYKSWTTKKLTKRLGGPNFMFLDDSSLVMGTRDYRKDGAKTVIHLTNLEGKINKSIDLPSGGDTSYPGLVIFKNKLWIVYYSSHEEKTSIYLTKIPLKTLKQ</sequence>
<dbReference type="SUPFAM" id="SSF50939">
    <property type="entry name" value="Sialidases"/>
    <property type="match status" value="1"/>
</dbReference>
<dbReference type="EMBL" id="CP002955">
    <property type="protein sequence ID" value="AEL23956.1"/>
    <property type="molecule type" value="Genomic_DNA"/>
</dbReference>
<name>G0J1V0_CYCMS</name>